<dbReference type="SUPFAM" id="SSF50974">
    <property type="entry name" value="Nitrous oxide reductase, N-terminal domain"/>
    <property type="match status" value="1"/>
</dbReference>
<keyword evidence="3" id="KW-1185">Reference proteome</keyword>
<proteinExistence type="inferred from homology"/>
<dbReference type="GO" id="GO:0017057">
    <property type="term" value="F:6-phosphogluconolactonase activity"/>
    <property type="evidence" value="ECO:0007669"/>
    <property type="project" value="TreeGrafter"/>
</dbReference>
<dbReference type="InterPro" id="IPR019405">
    <property type="entry name" value="Lactonase_7-beta_prop"/>
</dbReference>
<dbReference type="Pfam" id="PF10282">
    <property type="entry name" value="Lactonase"/>
    <property type="match status" value="1"/>
</dbReference>
<dbReference type="PANTHER" id="PTHR30344:SF1">
    <property type="entry name" value="6-PHOSPHOGLUCONOLACTONASE"/>
    <property type="match status" value="1"/>
</dbReference>
<sequence length="415" mass="43948">MVYLPILDLSLLSSSLRSFTYSSLRSSQNPLADMRFQHDSAGRLAISAVAVNLYVSSYSGILTSLQLTPSAQDSGADGYILTATASNNGSGPQPSWLTKDSYNDVIYCVDEALSTPNGTVTAYTTSKSGLLNLIDSQPTVVGPVSTVVYNDGKALVAAHYSGSAATSWKILPSGVLKPLQTFIFNLTAPGLDPSRQEAPHPHEVIIDPTGSFIVVPDLGADLIRVFSIDPETSLLTESAPFHAPAGSGPRHGTFLRADCGNTFFFLISELANTIASYEVEYSATGLNFTNVFLSGIYGNKTIPDGAAAAEVTLSPDHKFLLTSSRNATTKVPSDTLQSWSIDHATGELTLKQIAPSGGAFPRQFSINKAGDMVAVGLQMDGRVVVIERNVEDGTLGDFLASIDIAGQVTSVIWDE</sequence>
<dbReference type="EMBL" id="KZ613505">
    <property type="protein sequence ID" value="PMD16455.1"/>
    <property type="molecule type" value="Genomic_DNA"/>
</dbReference>
<accession>A0A2J6PQY8</accession>
<dbReference type="OrthoDB" id="9972196at2759"/>
<dbReference type="Proteomes" id="UP000235672">
    <property type="component" value="Unassembled WGS sequence"/>
</dbReference>
<organism evidence="2 3">
    <name type="scientific">Hyaloscypha hepaticicola</name>
    <dbReference type="NCBI Taxonomy" id="2082293"/>
    <lineage>
        <taxon>Eukaryota</taxon>
        <taxon>Fungi</taxon>
        <taxon>Dikarya</taxon>
        <taxon>Ascomycota</taxon>
        <taxon>Pezizomycotina</taxon>
        <taxon>Leotiomycetes</taxon>
        <taxon>Helotiales</taxon>
        <taxon>Hyaloscyphaceae</taxon>
        <taxon>Hyaloscypha</taxon>
    </lineage>
</organism>
<reference evidence="2 3" key="1">
    <citation type="submission" date="2016-05" db="EMBL/GenBank/DDBJ databases">
        <title>A degradative enzymes factory behind the ericoid mycorrhizal symbiosis.</title>
        <authorList>
            <consortium name="DOE Joint Genome Institute"/>
            <person name="Martino E."/>
            <person name="Morin E."/>
            <person name="Grelet G."/>
            <person name="Kuo A."/>
            <person name="Kohler A."/>
            <person name="Daghino S."/>
            <person name="Barry K."/>
            <person name="Choi C."/>
            <person name="Cichocki N."/>
            <person name="Clum A."/>
            <person name="Copeland A."/>
            <person name="Hainaut M."/>
            <person name="Haridas S."/>
            <person name="Labutti K."/>
            <person name="Lindquist E."/>
            <person name="Lipzen A."/>
            <person name="Khouja H.-R."/>
            <person name="Murat C."/>
            <person name="Ohm R."/>
            <person name="Olson A."/>
            <person name="Spatafora J."/>
            <person name="Veneault-Fourrey C."/>
            <person name="Henrissat B."/>
            <person name="Grigoriev I."/>
            <person name="Martin F."/>
            <person name="Perotto S."/>
        </authorList>
    </citation>
    <scope>NUCLEOTIDE SEQUENCE [LARGE SCALE GENOMIC DNA]</scope>
    <source>
        <strain evidence="2 3">UAMH 7357</strain>
    </source>
</reference>
<gene>
    <name evidence="2" type="ORF">NA56DRAFT_681535</name>
</gene>
<dbReference type="Gene3D" id="2.130.10.10">
    <property type="entry name" value="YVTN repeat-like/Quinoprotein amine dehydrogenase"/>
    <property type="match status" value="1"/>
</dbReference>
<evidence type="ECO:0000256" key="1">
    <source>
        <dbReference type="ARBA" id="ARBA00005564"/>
    </source>
</evidence>
<evidence type="ECO:0000313" key="3">
    <source>
        <dbReference type="Proteomes" id="UP000235672"/>
    </source>
</evidence>
<dbReference type="AlphaFoldDB" id="A0A2J6PQY8"/>
<dbReference type="InterPro" id="IPR011045">
    <property type="entry name" value="N2O_reductase_N"/>
</dbReference>
<comment type="similarity">
    <text evidence="1">Belongs to the cycloisomerase 2 family.</text>
</comment>
<dbReference type="InterPro" id="IPR050282">
    <property type="entry name" value="Cycloisomerase_2"/>
</dbReference>
<dbReference type="STRING" id="1745343.A0A2J6PQY8"/>
<evidence type="ECO:0000313" key="2">
    <source>
        <dbReference type="EMBL" id="PMD16455.1"/>
    </source>
</evidence>
<protein>
    <submittedName>
        <fullName evidence="2">3-carboxymuconate cyclase-like protein-like protein</fullName>
    </submittedName>
</protein>
<name>A0A2J6PQY8_9HELO</name>
<dbReference type="InterPro" id="IPR015943">
    <property type="entry name" value="WD40/YVTN_repeat-like_dom_sf"/>
</dbReference>
<dbReference type="PANTHER" id="PTHR30344">
    <property type="entry name" value="6-PHOSPHOGLUCONOLACTONASE-RELATED"/>
    <property type="match status" value="1"/>
</dbReference>